<feature type="domain" description="Rhodanese" evidence="5">
    <location>
        <begin position="296"/>
        <end position="343"/>
    </location>
</feature>
<dbReference type="GO" id="GO:0003676">
    <property type="term" value="F:nucleic acid binding"/>
    <property type="evidence" value="ECO:0007669"/>
    <property type="project" value="InterPro"/>
</dbReference>
<evidence type="ECO:0000256" key="1">
    <source>
        <dbReference type="ARBA" id="ARBA00022741"/>
    </source>
</evidence>
<keyword evidence="3 8" id="KW-0347">Helicase</keyword>
<evidence type="ECO:0000259" key="5">
    <source>
        <dbReference type="PROSITE" id="PS50206"/>
    </source>
</evidence>
<evidence type="ECO:0000259" key="6">
    <source>
        <dbReference type="PROSITE" id="PS51192"/>
    </source>
</evidence>
<dbReference type="InterPro" id="IPR050474">
    <property type="entry name" value="Hel308_SKI2-like"/>
</dbReference>
<dbReference type="SUPFAM" id="SSF52540">
    <property type="entry name" value="P-loop containing nucleoside triphosphate hydrolases"/>
    <property type="match status" value="1"/>
</dbReference>
<dbReference type="InterPro" id="IPR014001">
    <property type="entry name" value="Helicase_ATP-bd"/>
</dbReference>
<name>A0A7V8K8I8_9GAMM</name>
<keyword evidence="2" id="KW-0378">Hydrolase</keyword>
<dbReference type="PROSITE" id="PS50206">
    <property type="entry name" value="RHODANESE_3"/>
    <property type="match status" value="1"/>
</dbReference>
<evidence type="ECO:0000259" key="7">
    <source>
        <dbReference type="PROSITE" id="PS51194"/>
    </source>
</evidence>
<dbReference type="PANTHER" id="PTHR47961:SF6">
    <property type="entry name" value="DNA-DIRECTED DNA POLYMERASE"/>
    <property type="match status" value="1"/>
</dbReference>
<protein>
    <submittedName>
        <fullName evidence="8">Helicase</fullName>
    </submittedName>
</protein>
<organism evidence="8 9">
    <name type="scientific">Pseudoxanthomonas broegbernensis</name>
    <dbReference type="NCBI Taxonomy" id="83619"/>
    <lineage>
        <taxon>Bacteria</taxon>
        <taxon>Pseudomonadati</taxon>
        <taxon>Pseudomonadota</taxon>
        <taxon>Gammaproteobacteria</taxon>
        <taxon>Lysobacterales</taxon>
        <taxon>Lysobacteraceae</taxon>
        <taxon>Pseudoxanthomonas</taxon>
    </lineage>
</organism>
<evidence type="ECO:0000256" key="2">
    <source>
        <dbReference type="ARBA" id="ARBA00022801"/>
    </source>
</evidence>
<proteinExistence type="predicted"/>
<dbReference type="Pfam" id="PF00270">
    <property type="entry name" value="DEAD"/>
    <property type="match status" value="1"/>
</dbReference>
<keyword evidence="9" id="KW-1185">Reference proteome</keyword>
<dbReference type="PANTHER" id="PTHR47961">
    <property type="entry name" value="DNA POLYMERASE THETA, PUTATIVE (AFU_ORTHOLOGUE AFUA_1G05260)-RELATED"/>
    <property type="match status" value="1"/>
</dbReference>
<dbReference type="SMART" id="SM00490">
    <property type="entry name" value="HELICc"/>
    <property type="match status" value="1"/>
</dbReference>
<dbReference type="Pfam" id="PF00271">
    <property type="entry name" value="Helicase_C"/>
    <property type="match status" value="1"/>
</dbReference>
<dbReference type="RefSeq" id="WP_162310048.1">
    <property type="nucleotide sequence ID" value="NZ_JACHGU010000002.1"/>
</dbReference>
<dbReference type="InterPro" id="IPR027417">
    <property type="entry name" value="P-loop_NTPase"/>
</dbReference>
<dbReference type="EMBL" id="MWIP01000002">
    <property type="protein sequence ID" value="KAF1687810.1"/>
    <property type="molecule type" value="Genomic_DNA"/>
</dbReference>
<dbReference type="PROSITE" id="PS51194">
    <property type="entry name" value="HELICASE_CTER"/>
    <property type="match status" value="1"/>
</dbReference>
<evidence type="ECO:0000256" key="3">
    <source>
        <dbReference type="ARBA" id="ARBA00022806"/>
    </source>
</evidence>
<dbReference type="PROSITE" id="PS51192">
    <property type="entry name" value="HELICASE_ATP_BIND_1"/>
    <property type="match status" value="1"/>
</dbReference>
<evidence type="ECO:0000256" key="4">
    <source>
        <dbReference type="ARBA" id="ARBA00022840"/>
    </source>
</evidence>
<sequence length="720" mass="79896">MSTESSIALSDPKSIEANPFRAAQELASMVSRAAIGKFDDIAIQAAILYALENKASFGECGVIVESLARARGLYPYIANDDLSVRDELALEAHRPNGMTDVVLHRKQAEVYQRLLNGESIVLSAPTSFGKSLLIDALIASKKYRNIAVVVPTIALIDETRRRLAERFGRDFKLLTHPTQKLETNNIFVMTQERVLDVDNLPKIDLFVIDEFYKLDPRQDIDRALLLNQALHRLLKTGAQFYMLGPSIKQIPDGLANLTGSSFVDTDYATVVTEQVHVHTGEGDSKGTLIELCRALNDSTLIYCASPASARRVATALAAAGVGSDGGRLKGAYDWLAANYHPDWAVARGFLTGIGVHHGKVPRALAQYAVRQFNKGQLPFLVCTSTLIEGVNTKAKNVIVFDNRVAQKKFDFFTFNNIRGRSGRMLRHFVGRVFLFNTPPQEDLPFVDIPLVNQDDSTPESLLIQLDDEFLSPRSRARIDALEAHSLLSFEVLRSNAGIDPAAQNDLAKHLQAQGSAGFANLRWTGFPDYDQLKYTCELIWKFFIGKKRIGGGVVSGSQLALKLNRLAKARSVKGLIVRELAEQESPDADRAVEDVLDFVRTWAGFHFPRYLMALHRIQEAIYRDWLGTAGDYSAYAASVENMFSTSGLVALDEYGVPLQIAEKLRPHFAAHDTVDEALEQLRRIDIQRVKGLTEFEQELVLDAKTGLGLHVQLRNVPTFD</sequence>
<dbReference type="GO" id="GO:0004386">
    <property type="term" value="F:helicase activity"/>
    <property type="evidence" value="ECO:0007669"/>
    <property type="project" value="UniProtKB-KW"/>
</dbReference>
<reference evidence="8 9" key="1">
    <citation type="submission" date="2017-10" db="EMBL/GenBank/DDBJ databases">
        <title>Whole genome sequencing of Pseudoxanthomonas broegbernensis DSM 12573(T).</title>
        <authorList>
            <person name="Kumar S."/>
            <person name="Bansal K."/>
            <person name="Kaur A."/>
            <person name="Patil P."/>
            <person name="Sharma S."/>
            <person name="Patil P.B."/>
        </authorList>
    </citation>
    <scope>NUCLEOTIDE SEQUENCE [LARGE SCALE GENOMIC DNA]</scope>
    <source>
        <strain evidence="8 9">DSM 12573</strain>
    </source>
</reference>
<feature type="domain" description="Helicase C-terminal" evidence="7">
    <location>
        <begin position="287"/>
        <end position="469"/>
    </location>
</feature>
<dbReference type="InterPro" id="IPR011545">
    <property type="entry name" value="DEAD/DEAH_box_helicase_dom"/>
</dbReference>
<dbReference type="SMART" id="SM00487">
    <property type="entry name" value="DEXDc"/>
    <property type="match status" value="1"/>
</dbReference>
<dbReference type="GO" id="GO:0005524">
    <property type="term" value="F:ATP binding"/>
    <property type="evidence" value="ECO:0007669"/>
    <property type="project" value="UniProtKB-KW"/>
</dbReference>
<feature type="domain" description="Helicase ATP-binding" evidence="6">
    <location>
        <begin position="111"/>
        <end position="237"/>
    </location>
</feature>
<evidence type="ECO:0000313" key="8">
    <source>
        <dbReference type="EMBL" id="KAF1687810.1"/>
    </source>
</evidence>
<dbReference type="AlphaFoldDB" id="A0A7V8K8I8"/>
<gene>
    <name evidence="8" type="ORF">B1992_03445</name>
</gene>
<keyword evidence="1" id="KW-0547">Nucleotide-binding</keyword>
<dbReference type="InterPro" id="IPR001650">
    <property type="entry name" value="Helicase_C-like"/>
</dbReference>
<accession>A0A7V8K8I8</accession>
<dbReference type="InterPro" id="IPR001763">
    <property type="entry name" value="Rhodanese-like_dom"/>
</dbReference>
<dbReference type="GO" id="GO:0016787">
    <property type="term" value="F:hydrolase activity"/>
    <property type="evidence" value="ECO:0007669"/>
    <property type="project" value="UniProtKB-KW"/>
</dbReference>
<evidence type="ECO:0000313" key="9">
    <source>
        <dbReference type="Proteomes" id="UP000462066"/>
    </source>
</evidence>
<dbReference type="Proteomes" id="UP000462066">
    <property type="component" value="Unassembled WGS sequence"/>
</dbReference>
<keyword evidence="4" id="KW-0067">ATP-binding</keyword>
<comment type="caution">
    <text evidence="8">The sequence shown here is derived from an EMBL/GenBank/DDBJ whole genome shotgun (WGS) entry which is preliminary data.</text>
</comment>
<dbReference type="Gene3D" id="3.40.50.300">
    <property type="entry name" value="P-loop containing nucleotide triphosphate hydrolases"/>
    <property type="match status" value="2"/>
</dbReference>